<comment type="caution">
    <text evidence="1">The sequence shown here is derived from an EMBL/GenBank/DDBJ whole genome shotgun (WGS) entry which is preliminary data.</text>
</comment>
<gene>
    <name evidence="1" type="ORF">PAECIP111894_01118</name>
</gene>
<proteinExistence type="predicted"/>
<keyword evidence="2" id="KW-1185">Reference proteome</keyword>
<dbReference type="EMBL" id="CAKMAB010000004">
    <property type="protein sequence ID" value="CAH1054968.1"/>
    <property type="molecule type" value="Genomic_DNA"/>
</dbReference>
<sequence>MKYPEAVKIGDSLYNYFILWAEKKHVEEIGQTVLFTGKL</sequence>
<name>A0ABN8FAI1_9BACL</name>
<protein>
    <submittedName>
        <fullName evidence="1">Uncharacterized protein</fullName>
    </submittedName>
</protein>
<dbReference type="Proteomes" id="UP000838749">
    <property type="component" value="Unassembled WGS sequence"/>
</dbReference>
<evidence type="ECO:0000313" key="2">
    <source>
        <dbReference type="Proteomes" id="UP000838749"/>
    </source>
</evidence>
<accession>A0ABN8FAI1</accession>
<reference evidence="1" key="1">
    <citation type="submission" date="2021-12" db="EMBL/GenBank/DDBJ databases">
        <authorList>
            <person name="Criscuolo A."/>
        </authorList>
    </citation>
    <scope>NUCLEOTIDE SEQUENCE</scope>
    <source>
        <strain evidence="1">CIP111894</strain>
    </source>
</reference>
<evidence type="ECO:0000313" key="1">
    <source>
        <dbReference type="EMBL" id="CAH1054968.1"/>
    </source>
</evidence>
<organism evidence="1 2">
    <name type="scientific">Paenibacillus pseudetheri</name>
    <dbReference type="NCBI Taxonomy" id="2897682"/>
    <lineage>
        <taxon>Bacteria</taxon>
        <taxon>Bacillati</taxon>
        <taxon>Bacillota</taxon>
        <taxon>Bacilli</taxon>
        <taxon>Bacillales</taxon>
        <taxon>Paenibacillaceae</taxon>
        <taxon>Paenibacillus</taxon>
    </lineage>
</organism>